<sequence>MSRNQVIGDPYAGFEDEELYYFEEENEKLNYFFFPPIEDDLNYSFHSIARDDDSDDSDTESVVSDVSSIFDYNKTNILKERVDLSDGLFDGSRIEPVPAGNANWRAYFRKCIVENESYIMLNKILLVSFQTECLKHLNSIRDEYILKMKKLEEEHYKPIKRMKEKFNKSIATQTKKERKQMKIGSCKTYNLIQESLSDYFDLQGKLDEIYLKKIKLITSSMVGIENEFLKRIEEGFYV</sequence>
<protein>
    <submittedName>
        <fullName evidence="1">Uncharacterized protein</fullName>
    </submittedName>
</protein>
<reference evidence="2" key="1">
    <citation type="submission" date="2016-05" db="EMBL/GenBank/DDBJ databases">
        <title>Comparative genomics of biotechnologically important yeasts.</title>
        <authorList>
            <consortium name="DOE Joint Genome Institute"/>
            <person name="Riley R."/>
            <person name="Haridas S."/>
            <person name="Wolfe K.H."/>
            <person name="Lopes M.R."/>
            <person name="Hittinger C.T."/>
            <person name="Goker M."/>
            <person name="Salamov A."/>
            <person name="Wisecaver J."/>
            <person name="Long T.M."/>
            <person name="Aerts A.L."/>
            <person name="Barry K."/>
            <person name="Choi C."/>
            <person name="Clum A."/>
            <person name="Coughlan A.Y."/>
            <person name="Deshpande S."/>
            <person name="Douglass A.P."/>
            <person name="Hanson S.J."/>
            <person name="Klenk H.-P."/>
            <person name="Labutti K."/>
            <person name="Lapidus A."/>
            <person name="Lindquist E."/>
            <person name="Lipzen A."/>
            <person name="Meier-Kolthoff J.P."/>
            <person name="Ohm R.A."/>
            <person name="Otillar R.P."/>
            <person name="Pangilinan J."/>
            <person name="Peng Y."/>
            <person name="Rokas A."/>
            <person name="Rosa C.A."/>
            <person name="Scheuner C."/>
            <person name="Sibirny A.A."/>
            <person name="Slot J.C."/>
            <person name="Stielow J.B."/>
            <person name="Sun H."/>
            <person name="Kurtzman C.P."/>
            <person name="Blackwell M."/>
            <person name="Grigoriev I.V."/>
            <person name="Jeffries T.W."/>
        </authorList>
    </citation>
    <scope>NUCLEOTIDE SEQUENCE [LARGE SCALE GENOMIC DNA]</scope>
    <source>
        <strain evidence="2">DSM 1968</strain>
    </source>
</reference>
<organism evidence="1 2">
    <name type="scientific">Ascoidea rubescens DSM 1968</name>
    <dbReference type="NCBI Taxonomy" id="1344418"/>
    <lineage>
        <taxon>Eukaryota</taxon>
        <taxon>Fungi</taxon>
        <taxon>Dikarya</taxon>
        <taxon>Ascomycota</taxon>
        <taxon>Saccharomycotina</taxon>
        <taxon>Saccharomycetes</taxon>
        <taxon>Ascoideaceae</taxon>
        <taxon>Ascoidea</taxon>
    </lineage>
</organism>
<keyword evidence="2" id="KW-1185">Reference proteome</keyword>
<dbReference type="GeneID" id="30967029"/>
<dbReference type="RefSeq" id="XP_020047199.1">
    <property type="nucleotide sequence ID" value="XM_020193393.1"/>
</dbReference>
<gene>
    <name evidence="1" type="ORF">ASCRUDRAFT_76243</name>
</gene>
<dbReference type="InParanoid" id="A0A1D2VH24"/>
<evidence type="ECO:0000313" key="1">
    <source>
        <dbReference type="EMBL" id="ODV60892.1"/>
    </source>
</evidence>
<dbReference type="AlphaFoldDB" id="A0A1D2VH24"/>
<dbReference type="Proteomes" id="UP000095038">
    <property type="component" value="Unassembled WGS sequence"/>
</dbReference>
<name>A0A1D2VH24_9ASCO</name>
<evidence type="ECO:0000313" key="2">
    <source>
        <dbReference type="Proteomes" id="UP000095038"/>
    </source>
</evidence>
<dbReference type="EMBL" id="KV454481">
    <property type="protein sequence ID" value="ODV60892.1"/>
    <property type="molecule type" value="Genomic_DNA"/>
</dbReference>
<proteinExistence type="predicted"/>
<accession>A0A1D2VH24</accession>